<dbReference type="InterPro" id="IPR001212">
    <property type="entry name" value="Somatomedin_B_dom"/>
</dbReference>
<dbReference type="AlphaFoldDB" id="A0A1Q9EC05"/>
<feature type="transmembrane region" description="Helical" evidence="3">
    <location>
        <begin position="168"/>
        <end position="186"/>
    </location>
</feature>
<dbReference type="PROSITE" id="PS50958">
    <property type="entry name" value="SMB_2"/>
    <property type="match status" value="1"/>
</dbReference>
<keyword evidence="3" id="KW-1133">Transmembrane helix</keyword>
<dbReference type="EMBL" id="LSRX01000198">
    <property type="protein sequence ID" value="OLQ04953.1"/>
    <property type="molecule type" value="Genomic_DNA"/>
</dbReference>
<protein>
    <recommendedName>
        <fullName evidence="4">SMB domain-containing protein</fullName>
    </recommendedName>
</protein>
<dbReference type="InterPro" id="IPR036024">
    <property type="entry name" value="Somatomedin_B-like_dom_sf"/>
</dbReference>
<feature type="transmembrane region" description="Helical" evidence="3">
    <location>
        <begin position="534"/>
        <end position="554"/>
    </location>
</feature>
<evidence type="ECO:0000256" key="1">
    <source>
        <dbReference type="ARBA" id="ARBA00023157"/>
    </source>
</evidence>
<gene>
    <name evidence="5" type="ORF">AK812_SmicGene11927</name>
</gene>
<evidence type="ECO:0000256" key="2">
    <source>
        <dbReference type="SAM" id="MobiDB-lite"/>
    </source>
</evidence>
<evidence type="ECO:0000313" key="5">
    <source>
        <dbReference type="EMBL" id="OLQ04953.1"/>
    </source>
</evidence>
<dbReference type="PROSITE" id="PS00524">
    <property type="entry name" value="SMB_1"/>
    <property type="match status" value="1"/>
</dbReference>
<organism evidence="5 6">
    <name type="scientific">Symbiodinium microadriaticum</name>
    <name type="common">Dinoflagellate</name>
    <name type="synonym">Zooxanthella microadriatica</name>
    <dbReference type="NCBI Taxonomy" id="2951"/>
    <lineage>
        <taxon>Eukaryota</taxon>
        <taxon>Sar</taxon>
        <taxon>Alveolata</taxon>
        <taxon>Dinophyceae</taxon>
        <taxon>Suessiales</taxon>
        <taxon>Symbiodiniaceae</taxon>
        <taxon>Symbiodinium</taxon>
    </lineage>
</organism>
<feature type="transmembrane region" description="Helical" evidence="3">
    <location>
        <begin position="232"/>
        <end position="251"/>
    </location>
</feature>
<proteinExistence type="predicted"/>
<feature type="transmembrane region" description="Helical" evidence="3">
    <location>
        <begin position="206"/>
        <end position="225"/>
    </location>
</feature>
<keyword evidence="3" id="KW-0812">Transmembrane</keyword>
<feature type="transmembrane region" description="Helical" evidence="3">
    <location>
        <begin position="602"/>
        <end position="621"/>
    </location>
</feature>
<feature type="transmembrane region" description="Helical" evidence="3">
    <location>
        <begin position="462"/>
        <end position="482"/>
    </location>
</feature>
<name>A0A1Q9EC05_SYMMI</name>
<feature type="domain" description="SMB" evidence="4">
    <location>
        <begin position="46"/>
        <end position="101"/>
    </location>
</feature>
<sequence length="653" mass="72742">MAGMAQKRALPSSWKLFTAASFGLGVLGLLLFLVLRPTDDRTRKDQTGDCTLLNGRNGTASCEKFGGCHGFCPDNECQCTSQCINVGNCCEDFADKCLATDDAHAQLIKLEDKIHELEHGEGIVGSEWILGLVMVFFIVTMMVLVCMSHNADRKKLKVEEMTCKTTSVFAANTFSVALHGVLIQQIVMGKHPGLDLPAGPIRLAQIYAVVAVLLFLLSNALIYRFKDTRERFFAICQLSSHVIAFTLVRALGSLQWSVRDSPWKCALVLPWAAILLRGSVFVGERLRAKYIRRPEEVQWEYRKSGKHWRRFPYEIDREIEAQWSRRSGTDASDTEDSDQTGQSGLVSYVSGEGSTIDKSHLVIVFDPDDPDATTGKPREFQVRLPDTDVLFADPCGLMFRTGEEEEWKVRWQCQWHHFAEEAFLDGAGLVMGFLMMQLVLYIRTGYLHSTEGLLLKPDPWDWPLTLVVLAWSYGFFALVIVVEMSTRCLPGWMAPDLEMLSGSFSAAFGWCLLRCAGLMVLADAPCTLMDTYVIVAFPLTWLAFLSIVLANLVLPRYVEAQEAEEVQHYIASAAAIVVGLAWDKAFESLTVHMTQGWYGHYVIAKVCMACVVSLSVLPIWYNYLVPQAVVTVGGRVVAGGRSVLTYGRESSLS</sequence>
<accession>A0A1Q9EC05</accession>
<feature type="region of interest" description="Disordered" evidence="2">
    <location>
        <begin position="324"/>
        <end position="344"/>
    </location>
</feature>
<feature type="transmembrane region" description="Helical" evidence="3">
    <location>
        <begin position="422"/>
        <end position="442"/>
    </location>
</feature>
<keyword evidence="6" id="KW-1185">Reference proteome</keyword>
<evidence type="ECO:0000259" key="4">
    <source>
        <dbReference type="PROSITE" id="PS50958"/>
    </source>
</evidence>
<feature type="transmembrane region" description="Helical" evidence="3">
    <location>
        <begin position="12"/>
        <end position="35"/>
    </location>
</feature>
<dbReference type="OrthoDB" id="410508at2759"/>
<dbReference type="SUPFAM" id="SSF90188">
    <property type="entry name" value="Somatomedin B domain"/>
    <property type="match status" value="1"/>
</dbReference>
<feature type="transmembrane region" description="Helical" evidence="3">
    <location>
        <begin position="503"/>
        <end position="522"/>
    </location>
</feature>
<evidence type="ECO:0000256" key="3">
    <source>
        <dbReference type="SAM" id="Phobius"/>
    </source>
</evidence>
<feature type="transmembrane region" description="Helical" evidence="3">
    <location>
        <begin position="263"/>
        <end position="283"/>
    </location>
</feature>
<reference evidence="5 6" key="1">
    <citation type="submission" date="2016-02" db="EMBL/GenBank/DDBJ databases">
        <title>Genome analysis of coral dinoflagellate symbionts highlights evolutionary adaptations to a symbiotic lifestyle.</title>
        <authorList>
            <person name="Aranda M."/>
            <person name="Li Y."/>
            <person name="Liew Y.J."/>
            <person name="Baumgarten S."/>
            <person name="Simakov O."/>
            <person name="Wilson M."/>
            <person name="Piel J."/>
            <person name="Ashoor H."/>
            <person name="Bougouffa S."/>
            <person name="Bajic V.B."/>
            <person name="Ryu T."/>
            <person name="Ravasi T."/>
            <person name="Bayer T."/>
            <person name="Micklem G."/>
            <person name="Kim H."/>
            <person name="Bhak J."/>
            <person name="Lajeunesse T.C."/>
            <person name="Voolstra C.R."/>
        </authorList>
    </citation>
    <scope>NUCLEOTIDE SEQUENCE [LARGE SCALE GENOMIC DNA]</scope>
    <source>
        <strain evidence="5 6">CCMP2467</strain>
    </source>
</reference>
<feature type="transmembrane region" description="Helical" evidence="3">
    <location>
        <begin position="128"/>
        <end position="147"/>
    </location>
</feature>
<comment type="caution">
    <text evidence="5">The sequence shown here is derived from an EMBL/GenBank/DDBJ whole genome shotgun (WGS) entry which is preliminary data.</text>
</comment>
<feature type="transmembrane region" description="Helical" evidence="3">
    <location>
        <begin position="566"/>
        <end position="582"/>
    </location>
</feature>
<keyword evidence="1" id="KW-1015">Disulfide bond</keyword>
<dbReference type="Proteomes" id="UP000186817">
    <property type="component" value="Unassembled WGS sequence"/>
</dbReference>
<evidence type="ECO:0000313" key="6">
    <source>
        <dbReference type="Proteomes" id="UP000186817"/>
    </source>
</evidence>
<keyword evidence="3" id="KW-0472">Membrane</keyword>